<protein>
    <submittedName>
        <fullName evidence="2">Uncharacterized protein</fullName>
    </submittedName>
</protein>
<dbReference type="EMBL" id="CP097160">
    <property type="protein sequence ID" value="UQN14564.1"/>
    <property type="molecule type" value="Genomic_DNA"/>
</dbReference>
<feature type="transmembrane region" description="Helical" evidence="1">
    <location>
        <begin position="108"/>
        <end position="127"/>
    </location>
</feature>
<gene>
    <name evidence="2" type="ORF">M3M28_11000</name>
</gene>
<organism evidence="2">
    <name type="scientific">Gulosibacter sediminis</name>
    <dbReference type="NCBI Taxonomy" id="1729695"/>
    <lineage>
        <taxon>Bacteria</taxon>
        <taxon>Bacillati</taxon>
        <taxon>Actinomycetota</taxon>
        <taxon>Actinomycetes</taxon>
        <taxon>Micrococcales</taxon>
        <taxon>Microbacteriaceae</taxon>
        <taxon>Gulosibacter</taxon>
    </lineage>
</organism>
<accession>A0ABY4MXQ6</accession>
<feature type="transmembrane region" description="Helical" evidence="1">
    <location>
        <begin position="133"/>
        <end position="155"/>
    </location>
</feature>
<keyword evidence="1" id="KW-0812">Transmembrane</keyword>
<sequence length="172" mass="18601">MSDATTPGPEQWRPKAVTLAPWPLILGAVFVVSTQAWLPFWGTSIRANVLYVAFTLLGLALCGRGVRQLWHANRAVGGVGVASGETGADGLRSSGTMWWWRRAPRMQLSWGMGALCVVVGLGLWLFADVRVEQVLAFLGTGGMVASGYSGMMLAARYSRLCHDFNVPFPALF</sequence>
<feature type="transmembrane region" description="Helical" evidence="1">
    <location>
        <begin position="48"/>
        <end position="66"/>
    </location>
</feature>
<name>A0ABY4MXQ6_9MICO</name>
<feature type="transmembrane region" description="Helical" evidence="1">
    <location>
        <begin position="21"/>
        <end position="42"/>
    </location>
</feature>
<evidence type="ECO:0000256" key="1">
    <source>
        <dbReference type="SAM" id="Phobius"/>
    </source>
</evidence>
<reference evidence="2" key="1">
    <citation type="submission" date="2022-05" db="EMBL/GenBank/DDBJ databases">
        <title>Complete genome sequence of toluene-degrading Gulosibacter sediminis strain ACHW.36C.</title>
        <authorList>
            <person name="Wai A.C."/>
            <person name="Lai G.K."/>
            <person name="Griffin S.D."/>
            <person name="Leung F.C."/>
        </authorList>
    </citation>
    <scope>NUCLEOTIDE SEQUENCE [LARGE SCALE GENOMIC DNA]</scope>
    <source>
        <strain evidence="2">ACHW.36C</strain>
    </source>
</reference>
<keyword evidence="1" id="KW-0472">Membrane</keyword>
<keyword evidence="1" id="KW-1133">Transmembrane helix</keyword>
<evidence type="ECO:0000313" key="2">
    <source>
        <dbReference type="EMBL" id="UQN14564.1"/>
    </source>
</evidence>
<proteinExistence type="predicted"/>